<dbReference type="GO" id="GO:0003676">
    <property type="term" value="F:nucleic acid binding"/>
    <property type="evidence" value="ECO:0007669"/>
    <property type="project" value="InterPro"/>
</dbReference>
<evidence type="ECO:0000259" key="1">
    <source>
        <dbReference type="SMART" id="SM00479"/>
    </source>
</evidence>
<dbReference type="InterPro" id="IPR036397">
    <property type="entry name" value="RNaseH_sf"/>
</dbReference>
<dbReference type="SMART" id="SM00479">
    <property type="entry name" value="EXOIII"/>
    <property type="match status" value="1"/>
</dbReference>
<dbReference type="Gene3D" id="3.30.420.10">
    <property type="entry name" value="Ribonuclease H-like superfamily/Ribonuclease H"/>
    <property type="match status" value="1"/>
</dbReference>
<keyword evidence="3" id="KW-1185">Reference proteome</keyword>
<feature type="domain" description="Exonuclease" evidence="1">
    <location>
        <begin position="33"/>
        <end position="213"/>
    </location>
</feature>
<dbReference type="SUPFAM" id="SSF53098">
    <property type="entry name" value="Ribonuclease H-like"/>
    <property type="match status" value="1"/>
</dbReference>
<dbReference type="Proteomes" id="UP000001449">
    <property type="component" value="Chromosome 5"/>
</dbReference>
<dbReference type="KEGG" id="tps:THAPSDRAFT_268896"/>
<dbReference type="EMBL" id="CM000642">
    <property type="protein sequence ID" value="EED92022.1"/>
    <property type="molecule type" value="Genomic_DNA"/>
</dbReference>
<name>B8C2W9_THAPS</name>
<dbReference type="AlphaFoldDB" id="B8C2W9"/>
<gene>
    <name evidence="2" type="ORF">THAPSDRAFT_268896</name>
</gene>
<dbReference type="InterPro" id="IPR050785">
    <property type="entry name" value="PAN2-PAN3_catalytic_subunit"/>
</dbReference>
<dbReference type="InterPro" id="IPR013520">
    <property type="entry name" value="Ribonucl_H"/>
</dbReference>
<dbReference type="InterPro" id="IPR012337">
    <property type="entry name" value="RNaseH-like_sf"/>
</dbReference>
<dbReference type="GeneID" id="7453172"/>
<dbReference type="STRING" id="35128.B8C2W9"/>
<proteinExistence type="predicted"/>
<dbReference type="OMA" id="HYLRIDE"/>
<dbReference type="InParanoid" id="B8C2W9"/>
<organism evidence="2 3">
    <name type="scientific">Thalassiosira pseudonana</name>
    <name type="common">Marine diatom</name>
    <name type="synonym">Cyclotella nana</name>
    <dbReference type="NCBI Taxonomy" id="35128"/>
    <lineage>
        <taxon>Eukaryota</taxon>
        <taxon>Sar</taxon>
        <taxon>Stramenopiles</taxon>
        <taxon>Ochrophyta</taxon>
        <taxon>Bacillariophyta</taxon>
        <taxon>Coscinodiscophyceae</taxon>
        <taxon>Thalassiosirophycidae</taxon>
        <taxon>Thalassiosirales</taxon>
        <taxon>Thalassiosiraceae</taxon>
        <taxon>Thalassiosira</taxon>
    </lineage>
</organism>
<accession>B8C2W9</accession>
<dbReference type="PaxDb" id="35128-Thaps268896"/>
<dbReference type="Pfam" id="PF00929">
    <property type="entry name" value="RNase_T"/>
    <property type="match status" value="1"/>
</dbReference>
<dbReference type="RefSeq" id="XP_002290270.1">
    <property type="nucleotide sequence ID" value="XM_002290234.1"/>
</dbReference>
<sequence>MVSTSVMDTVSISTGKGPLYSADSYSELPGKGDLVAIDAEFVCVQAEESHITFSGSKEIISEARNALARLSIIDCRTNRVLIDDYVLPSEPVTDCLTRFSGIRESDLSAKKSPHHLVTTQEAYLKVRLLMERGCLFVGHGLSQDFRVLNISIPADQVIDTAEIFHQTNQRYISLRYLTNYVLGRDMQQEVHDSIEDARAAYELYIKALRLKNEGKLDEFLVALYSHGHANQFKLGVADK</sequence>
<dbReference type="HOGENOM" id="CLU_100643_0_0_1"/>
<evidence type="ECO:0000313" key="2">
    <source>
        <dbReference type="EMBL" id="EED92022.1"/>
    </source>
</evidence>
<protein>
    <recommendedName>
        <fullName evidence="1">Exonuclease domain-containing protein</fullName>
    </recommendedName>
</protein>
<dbReference type="PANTHER" id="PTHR15728">
    <property type="entry name" value="DEADENYLATION COMPLEX CATALYTIC SUBUNIT PAN2"/>
    <property type="match status" value="1"/>
</dbReference>
<dbReference type="PANTHER" id="PTHR15728:SF0">
    <property type="entry name" value="PAN2-PAN3 DEADENYLATION COMPLEX CATALYTIC SUBUNIT PAN2"/>
    <property type="match status" value="1"/>
</dbReference>
<dbReference type="eggNOG" id="KOG1275">
    <property type="taxonomic scope" value="Eukaryota"/>
</dbReference>
<reference evidence="2 3" key="2">
    <citation type="journal article" date="2008" name="Nature">
        <title>The Phaeodactylum genome reveals the evolutionary history of diatom genomes.</title>
        <authorList>
            <person name="Bowler C."/>
            <person name="Allen A.E."/>
            <person name="Badger J.H."/>
            <person name="Grimwood J."/>
            <person name="Jabbari K."/>
            <person name="Kuo A."/>
            <person name="Maheswari U."/>
            <person name="Martens C."/>
            <person name="Maumus F."/>
            <person name="Otillar R.P."/>
            <person name="Rayko E."/>
            <person name="Salamov A."/>
            <person name="Vandepoele K."/>
            <person name="Beszteri B."/>
            <person name="Gruber A."/>
            <person name="Heijde M."/>
            <person name="Katinka M."/>
            <person name="Mock T."/>
            <person name="Valentin K."/>
            <person name="Verret F."/>
            <person name="Berges J.A."/>
            <person name="Brownlee C."/>
            <person name="Cadoret J.P."/>
            <person name="Chiovitti A."/>
            <person name="Choi C.J."/>
            <person name="Coesel S."/>
            <person name="De Martino A."/>
            <person name="Detter J.C."/>
            <person name="Durkin C."/>
            <person name="Falciatore A."/>
            <person name="Fournet J."/>
            <person name="Haruta M."/>
            <person name="Huysman M.J."/>
            <person name="Jenkins B.D."/>
            <person name="Jiroutova K."/>
            <person name="Jorgensen R.E."/>
            <person name="Joubert Y."/>
            <person name="Kaplan A."/>
            <person name="Kroger N."/>
            <person name="Kroth P.G."/>
            <person name="La Roche J."/>
            <person name="Lindquist E."/>
            <person name="Lommer M."/>
            <person name="Martin-Jezequel V."/>
            <person name="Lopez P.J."/>
            <person name="Lucas S."/>
            <person name="Mangogna M."/>
            <person name="McGinnis K."/>
            <person name="Medlin L.K."/>
            <person name="Montsant A."/>
            <person name="Oudot-Le Secq M.P."/>
            <person name="Napoli C."/>
            <person name="Obornik M."/>
            <person name="Parker M.S."/>
            <person name="Petit J.L."/>
            <person name="Porcel B.M."/>
            <person name="Poulsen N."/>
            <person name="Robison M."/>
            <person name="Rychlewski L."/>
            <person name="Rynearson T.A."/>
            <person name="Schmutz J."/>
            <person name="Shapiro H."/>
            <person name="Siaut M."/>
            <person name="Stanley M."/>
            <person name="Sussman M.R."/>
            <person name="Taylor A.R."/>
            <person name="Vardi A."/>
            <person name="von Dassow P."/>
            <person name="Vyverman W."/>
            <person name="Willis A."/>
            <person name="Wyrwicz L.S."/>
            <person name="Rokhsar D.S."/>
            <person name="Weissenbach J."/>
            <person name="Armbrust E.V."/>
            <person name="Green B.R."/>
            <person name="Van de Peer Y."/>
            <person name="Grigoriev I.V."/>
        </authorList>
    </citation>
    <scope>NUCLEOTIDE SEQUENCE [LARGE SCALE GENOMIC DNA]</scope>
    <source>
        <strain evidence="2 3">CCMP1335</strain>
    </source>
</reference>
<reference evidence="2 3" key="1">
    <citation type="journal article" date="2004" name="Science">
        <title>The genome of the diatom Thalassiosira pseudonana: ecology, evolution, and metabolism.</title>
        <authorList>
            <person name="Armbrust E.V."/>
            <person name="Berges J.A."/>
            <person name="Bowler C."/>
            <person name="Green B.R."/>
            <person name="Martinez D."/>
            <person name="Putnam N.H."/>
            <person name="Zhou S."/>
            <person name="Allen A.E."/>
            <person name="Apt K.E."/>
            <person name="Bechner M."/>
            <person name="Brzezinski M.A."/>
            <person name="Chaal B.K."/>
            <person name="Chiovitti A."/>
            <person name="Davis A.K."/>
            <person name="Demarest M.S."/>
            <person name="Detter J.C."/>
            <person name="Glavina T."/>
            <person name="Goodstein D."/>
            <person name="Hadi M.Z."/>
            <person name="Hellsten U."/>
            <person name="Hildebrand M."/>
            <person name="Jenkins B.D."/>
            <person name="Jurka J."/>
            <person name="Kapitonov V.V."/>
            <person name="Kroger N."/>
            <person name="Lau W.W."/>
            <person name="Lane T.W."/>
            <person name="Larimer F.W."/>
            <person name="Lippmeier J.C."/>
            <person name="Lucas S."/>
            <person name="Medina M."/>
            <person name="Montsant A."/>
            <person name="Obornik M."/>
            <person name="Parker M.S."/>
            <person name="Palenik B."/>
            <person name="Pazour G.J."/>
            <person name="Richardson P.M."/>
            <person name="Rynearson T.A."/>
            <person name="Saito M.A."/>
            <person name="Schwartz D.C."/>
            <person name="Thamatrakoln K."/>
            <person name="Valentin K."/>
            <person name="Vardi A."/>
            <person name="Wilkerson F.P."/>
            <person name="Rokhsar D.S."/>
        </authorList>
    </citation>
    <scope>NUCLEOTIDE SEQUENCE [LARGE SCALE GENOMIC DNA]</scope>
    <source>
        <strain evidence="2 3">CCMP1335</strain>
    </source>
</reference>
<evidence type="ECO:0000313" key="3">
    <source>
        <dbReference type="Proteomes" id="UP000001449"/>
    </source>
</evidence>